<feature type="domain" description="Chorein N-terminal" evidence="6">
    <location>
        <begin position="2"/>
        <end position="804"/>
    </location>
</feature>
<evidence type="ECO:0000259" key="6">
    <source>
        <dbReference type="Pfam" id="PF12624"/>
    </source>
</evidence>
<evidence type="ECO:0000259" key="8">
    <source>
        <dbReference type="Pfam" id="PF25036"/>
    </source>
</evidence>
<sequence>MVFESMVSDLLNRFIGDYVENLDKSQLKIGIWGGNVVLENLKVKENALVSLHAFIVINMCRKLTLKIPWKNLYNDAVVATLDGLYLLVVPGATIKYDAAKEERYQQEAKQKELQHIEEALLMAARREKPQKDEKKDTFAEKLATQVIKNLQVKITSIHIRYEDDILDPQQPLSMGVTLAELSLQTTDENWKSCILNEAARIIYKLGRLECLCAYWNVNSPIFYKGSWEEILEKLKDGISTKDQEIKDYQYIFKPIFASAKMVINPSAEIELKSPKASLYLEVQNVAVEMTRPQYLTMVDLLESIDCMVKNGPYRKFRPDVPVHTNAKHWWKYSMNSILDVHIRRFNQMWSWANIRKHRHTLKTYRAAYKAKLLTTQGKLREDQEKQIQDLEKSLDVFNITLARQQAQMEVIRSGQKVVAKKAVAGQKQGGGFFSSFFGRKEGKKKEQEQETQEEEELMSADEKAKLYTAIGYSGSSHNLALPKQYVAVVVTFKLFRTSITVREEPNVPEILKIQMIDLSTTVSQRPGAQAIKVEAALEHWYVTGLEQQGAVPSLIASVGDSTSSLLSILFEVNPEDSVAEQLLRVHSQPVEIIYDSLTVNSMAEFFKTGKGVDLEVLTSATLSKLEEIKDKTATGLSHIIETRKILDLKIDLKPSYLLVPKSGFYHAKSDLMIIDFGSLQLVSVGQGNPQSLSPSFSSLEEIMDRAYEKYSLELRSVQVLYSKSGEEWKTARQRGSSVQHILQPMDFSLQLAKCMVEKDTRMSRFKVSGELPLLHVKISDQKIQGVLDLVNSIPLPQSDSTPSTPTQKVQLVCPRVIPPLPPPPRSLYYSIYFSSSSDSDGESYYMSVDEEHQPSVIEDLTDVHFKFEVKAVLLELTRQADQENTLLALSVSQLGAEGKMRTYDLTITSYLRKVGLDYCEIRDSNNQPLHLISSSDKHGSDLLKVEYTKADINGPNFQTTFDNTEQNLKVELSSLDFLLHTKALLSTINYLNTAVPQELTASKDREAKKQVEKAGQGKTVSKGAKNSNVFDFKLSAKLGSFRVEVCDDRRNIADITIQGIDGSVLVQAKETMVFARLRDIVVLDVDPKTIHKKAVSIVGEEVFSFQMSLYPNATEGEGYSDTSKVDGKVTMRLGCIQIVYLHKFLMSLLTFLDNFQAAKEALSVATAQAAEKAASSVRDFAQKSFRLSMDIKLKAPLIVIPQSSTSRNAFVVDLGLITVGNRFSLMSAEGFSLPAVLDTMDVKLTQLKLARTTLKQGSPQTDIEILQPINLELLVKRNLASSWYNKIPGVEVQGMLKSMNMALGQEDFGVLMKTLRENIGEGSKEHLEGNEVGCLPVEAGGGGQPAAVTNAGGLGENIVNMLLNLEIKEVVVKLKKSRSDQKESPFLVLHVAQLGIHTNVRKYDMVATTYIKKISMKCLEFSDSNGEPLCLISSSVESGADLLKVEYFKADRNRPNFATVHKNTEQMINVTFTSLDLLLHTEALLSTIDFLSSALSSGSLPPSPEEPKQKSEESSRAISAKSTALASPSDGDVVDLKVMMRLGAFNVLVCDQNCNMADIKIQGFNGSLLMQGPQTHISARLRDFIVINVDPKGIHKKAISIVGDEVFSFSMSLTPKATEGAGYADTSKTDGKVQLNVGCVQVVYLHKFVMSLLNFSNNFQTAKDALSVATAQAAEKAASSIRDFAQKSFRLSMDIRLKAPLIIIPQSSTSHNALEVDLGLITVSNSFSLLAVEGCPLPAVIDHMDVQLTQLKLSRIYMEKDSQPSTELLEPVNLLLTVKRNLAAAWYQKMAAVEVEGDLKPMKVALSQDDLTVLLRILMENIGEASGLQPDQHTNGVENTVELPERQVEEEPLETMTFIFNIESLGLVLYSNDPKQVSAVSQHQERLCLGELTFHLMKASGKMFNNGSMEVSTILTACTLDDMRTGVQRVTSRMLGKRDEASEEAMIDVAYTQSASERQVVAVVQKLYLCASVDFLMAVADFFIQALPQSSAQDVPTNTKLALPGDVPPLLSPPGSSPRTKLRAVILDPEVVFVANLMRADAPALVASFQCDFSLMLEPGGGPGAPGGQSMTANLRELKVLACPFIRTNETKVVTTVLRPCSVFLETKTHPNQPLTGCVTVEEVIIKISPVILNTVMTITAAMTAKPKDEAAEEEKTEVGNLWSTMNIYACNYWFLGVDSASEVTESFSDQDGRNFGESFKVDVKVIQVTMESGLGHRTVPLLLAESSLSGTAKNWSSLLYLCSDMTLEVNYFNETHAVWEPLIERVEDGKRRWNLKLEMKNNPVQDKSPVPGDDFVVLPEPRTAINICSKDTMNITVSKCCLNVLTNLAKAFSEGTASTFDHSLKEKAPFTIRNALGIPLTVQHSANLRVVASPGQGKLHEVGVGQSVDLEYSASGTSTRGKLSALQRQESCLFNLSIAPTGYSEISNMAVDQPGRRLYNVRDPVLQENVSVLVQIDASEGNKVITVRSPLQIQNHFSVPFTILKYCPKSRGMVNIGLAEPEKESDVALDSYRCQLFLQPAGHLEGQYGPSSTCIAWKEQVHLSSEVRSLLQCPSADSSFLPLQVTTLATPDHLSFISSQRDDDWDPAYVIHLHPAVTLRNLLPYSIRYLLEGSAEFHELQEGSTADVLNARIGGEIMEMVLVKYQGRNWSGRIRIAQDMQEFFPVCFTCDSAEKLTVDLSVHVARLHGRLTLAVFSPYWIVNKTSRVLQYRAEDVSVKHASDFRDVVLFSFKKKNIFSKNKLQLCVSTSSWSDGFSLDTVGSYGCVRCPANTMDYLVGVSIQMSSFNLTKMVTMSPFFTLVNKSSYELEVGEVQTEEGSVNGKWHYISSTECLPLWPELITGKLCVRVVGSDSKSKSFFFNKQDNGTLLGMDQYGGVIVDVNISDNSTVISFTDYYDGAAPALIVNHTPWVVITYRQSGSTESRALNPGEAQRFAWDNPAGVRKLSWKCQEHSSGDLDLVKDECGQFAYDGLSQRVLLFTEDVAVVTKARQAEELEQFQQEVNVSLQNLGLSLVNNDNRQEIAYVGITSSGVVWEMRPKSRWKPFNQRNIRLLEKAYQKHLAGGTPEPGWVKLETNIEVNFGKVPMVMRQPFSSTIRRNFLSGIQVEFKQSPHQRSLRAQLHWLQVDNQLTGALFPIVFHPVPPPKSIALDSEPKPFMDVSIITRFNQHSQVTQFKYFMVLVQEMAVKIDQGFLGAILALFTPAAESHVDKQKTKLIEKDLAMLQAELMEASMTDNSGLSFFEYFHISPIKLHLSLSLGSSGDESGQQEMMAIQSVNLLLKSLGATLTDVDDLIFKLAYYEVNYQFYRTEKLMWAVIRHYSEQFLKQMYVLVLGLDVLGNPFGLIRGLSEGVEAFFYEPFQGAVQGPEEFAEGFVIGVRSLLGHTVGGAAGMVSRITGSVGKGLAAITMDKEYQQKRREEMNRPPRDFGESLAKGGMGFFKGVVGGVTGIVTKPVEGAKKEGAAGFFKGIGKGLVGVVARPTGGIVDMASSTFQGIQRVAESTEEVTKLRPVRLIREDGIIRPYDQEDAKGYDLFQRSEIKQLEGEIFREHCLYPGHRKTNVIVTNRRVMCVKEVEFVGHFNKEWECLFEHFSRPPYVEGGDLMIYCKEQNKLKFQKRDGQEPMRVLHLKNPATAQKLCEAIEQAQSAQRQHRMVKQKSQRFLKLGDKC</sequence>
<feature type="compositionally biased region" description="Basic and acidic residues" evidence="5">
    <location>
        <begin position="1505"/>
        <end position="1515"/>
    </location>
</feature>
<evidence type="ECO:0000256" key="4">
    <source>
        <dbReference type="SAM" id="Coils"/>
    </source>
</evidence>
<protein>
    <submittedName>
        <fullName evidence="10">Vacuolar protein sorting 13 homolog C</fullName>
    </submittedName>
</protein>
<dbReference type="GO" id="GO:0006623">
    <property type="term" value="P:protein targeting to vacuole"/>
    <property type="evidence" value="ECO:0007669"/>
    <property type="project" value="TreeGrafter"/>
</dbReference>
<dbReference type="GO" id="GO:0006869">
    <property type="term" value="P:lipid transport"/>
    <property type="evidence" value="ECO:0007669"/>
    <property type="project" value="UniProtKB-KW"/>
</dbReference>
<evidence type="ECO:0000259" key="9">
    <source>
        <dbReference type="Pfam" id="PF25037"/>
    </source>
</evidence>
<dbReference type="Pfam" id="PF25037">
    <property type="entry name" value="VPS13_C"/>
    <property type="match status" value="1"/>
</dbReference>
<keyword evidence="2" id="KW-0813">Transport</keyword>
<dbReference type="InterPro" id="IPR009543">
    <property type="entry name" value="VPS13_VAB"/>
</dbReference>
<feature type="domain" description="VPS13-like middle region" evidence="7">
    <location>
        <begin position="1549"/>
        <end position="2334"/>
    </location>
</feature>
<accession>A0A8C7JG60</accession>
<dbReference type="InterPro" id="IPR026854">
    <property type="entry name" value="VPS13_N"/>
</dbReference>
<dbReference type="GO" id="GO:0007005">
    <property type="term" value="P:mitochondrion organization"/>
    <property type="evidence" value="ECO:0007669"/>
    <property type="project" value="TreeGrafter"/>
</dbReference>
<dbReference type="Pfam" id="PF12624">
    <property type="entry name" value="VPS13_N"/>
    <property type="match status" value="1"/>
</dbReference>
<dbReference type="PANTHER" id="PTHR16166:SF125">
    <property type="entry name" value="INTERMEMBRANE LIPID TRANSFER PROTEIN VPS13C"/>
    <property type="match status" value="1"/>
</dbReference>
<feature type="domain" description="Vacuolar protein sorting-associated protein 13 VPS13 adaptor binding" evidence="8">
    <location>
        <begin position="2409"/>
        <end position="2943"/>
    </location>
</feature>
<name>A0A8C7JG60_ONCKI</name>
<evidence type="ECO:0000256" key="1">
    <source>
        <dbReference type="ARBA" id="ARBA00006545"/>
    </source>
</evidence>
<dbReference type="Pfam" id="PF25036">
    <property type="entry name" value="VPS13_VAB"/>
    <property type="match status" value="1"/>
</dbReference>
<keyword evidence="3" id="KW-0445">Lipid transport</keyword>
<evidence type="ECO:0000313" key="11">
    <source>
        <dbReference type="Proteomes" id="UP000694557"/>
    </source>
</evidence>
<keyword evidence="4" id="KW-0175">Coiled coil</keyword>
<evidence type="ECO:0000259" key="7">
    <source>
        <dbReference type="Pfam" id="PF25033"/>
    </source>
</evidence>
<evidence type="ECO:0000256" key="5">
    <source>
        <dbReference type="SAM" id="MobiDB-lite"/>
    </source>
</evidence>
<dbReference type="InterPro" id="IPR056747">
    <property type="entry name" value="VPS13-like_M"/>
</dbReference>
<evidence type="ECO:0000313" key="10">
    <source>
        <dbReference type="Ensembl" id="ENSOKIP00005087144.1"/>
    </source>
</evidence>
<evidence type="ECO:0000256" key="3">
    <source>
        <dbReference type="ARBA" id="ARBA00023055"/>
    </source>
</evidence>
<gene>
    <name evidence="10" type="primary">VPS13C</name>
    <name evidence="10" type="synonym">vps13c</name>
</gene>
<keyword evidence="11" id="KW-1185">Reference proteome</keyword>
<dbReference type="InterPro" id="IPR056748">
    <property type="entry name" value="VPS13-like_C"/>
</dbReference>
<organism evidence="10 11">
    <name type="scientific">Oncorhynchus kisutch</name>
    <name type="common">Coho salmon</name>
    <name type="synonym">Salmo kisutch</name>
    <dbReference type="NCBI Taxonomy" id="8019"/>
    <lineage>
        <taxon>Eukaryota</taxon>
        <taxon>Metazoa</taxon>
        <taxon>Chordata</taxon>
        <taxon>Craniata</taxon>
        <taxon>Vertebrata</taxon>
        <taxon>Euteleostomi</taxon>
        <taxon>Actinopterygii</taxon>
        <taxon>Neopterygii</taxon>
        <taxon>Teleostei</taxon>
        <taxon>Protacanthopterygii</taxon>
        <taxon>Salmoniformes</taxon>
        <taxon>Salmonidae</taxon>
        <taxon>Salmoninae</taxon>
        <taxon>Oncorhynchus</taxon>
    </lineage>
</organism>
<dbReference type="PANTHER" id="PTHR16166">
    <property type="entry name" value="VACUOLAR PROTEIN SORTING-ASSOCIATED PROTEIN VPS13"/>
    <property type="match status" value="1"/>
</dbReference>
<dbReference type="Pfam" id="PF25033">
    <property type="entry name" value="VPS13_M"/>
    <property type="match status" value="2"/>
</dbReference>
<proteinExistence type="inferred from homology"/>
<dbReference type="GO" id="GO:0045053">
    <property type="term" value="P:protein retention in Golgi apparatus"/>
    <property type="evidence" value="ECO:0007669"/>
    <property type="project" value="TreeGrafter"/>
</dbReference>
<dbReference type="Proteomes" id="UP000694557">
    <property type="component" value="Unassembled WGS sequence"/>
</dbReference>
<feature type="coiled-coil region" evidence="4">
    <location>
        <begin position="380"/>
        <end position="407"/>
    </location>
</feature>
<reference evidence="10" key="1">
    <citation type="submission" date="2025-08" db="UniProtKB">
        <authorList>
            <consortium name="Ensembl"/>
        </authorList>
    </citation>
    <scope>IDENTIFICATION</scope>
</reference>
<dbReference type="GeneTree" id="ENSGT00950000183083"/>
<dbReference type="Ensembl" id="ENSOKIT00005093202.1">
    <property type="protein sequence ID" value="ENSOKIP00005087144.1"/>
    <property type="gene ID" value="ENSOKIG00005030266.1"/>
</dbReference>
<dbReference type="InterPro" id="IPR026847">
    <property type="entry name" value="VPS13"/>
</dbReference>
<reference evidence="10" key="2">
    <citation type="submission" date="2025-09" db="UniProtKB">
        <authorList>
            <consortium name="Ensembl"/>
        </authorList>
    </citation>
    <scope>IDENTIFICATION</scope>
</reference>
<feature type="domain" description="VPS13-like middle region" evidence="7">
    <location>
        <begin position="1045"/>
        <end position="1499"/>
    </location>
</feature>
<feature type="domain" description="Intermembrane lipid transfer protein VPS13-like C-terminal" evidence="9">
    <location>
        <begin position="3511"/>
        <end position="3618"/>
    </location>
</feature>
<evidence type="ECO:0000256" key="2">
    <source>
        <dbReference type="ARBA" id="ARBA00022448"/>
    </source>
</evidence>
<comment type="similarity">
    <text evidence="1">Belongs to the VPS13 family.</text>
</comment>
<feature type="compositionally biased region" description="Polar residues" evidence="5">
    <location>
        <begin position="1516"/>
        <end position="1526"/>
    </location>
</feature>
<feature type="region of interest" description="Disordered" evidence="5">
    <location>
        <begin position="1498"/>
        <end position="1528"/>
    </location>
</feature>